<dbReference type="GO" id="GO:0004843">
    <property type="term" value="F:cysteine-type deubiquitinase activity"/>
    <property type="evidence" value="ECO:0007669"/>
    <property type="project" value="InterPro"/>
</dbReference>
<organism evidence="3">
    <name type="scientific">Dichomitus squalens</name>
    <dbReference type="NCBI Taxonomy" id="114155"/>
    <lineage>
        <taxon>Eukaryota</taxon>
        <taxon>Fungi</taxon>
        <taxon>Dikarya</taxon>
        <taxon>Basidiomycota</taxon>
        <taxon>Agaricomycotina</taxon>
        <taxon>Agaricomycetes</taxon>
        <taxon>Polyporales</taxon>
        <taxon>Polyporaceae</taxon>
        <taxon>Dichomitus</taxon>
    </lineage>
</organism>
<sequence>MSSELVAEASTSALGHGPDPFADPPAAIEKGKNVLRQEEETRHDENIQASIEEIWHLKEISFRPVPEAAPRMYKIITQNFNGPCSFIAICNILILRDKIQILPYDRPTVSYEHLSHLVAEYLLLSCPDVDISAALSIMPATRKGMDLNPLFTGSTSFRPAGAGGELKLFEQAGIKLVHGWLVDPSSPEYRAISRVEDYDSAVNLLVAADYLTKGQFVVAEDEHGPSSSVEPSGSRFDTYDLTPEQQQMIEEALVVRSFIGSTSSQLTYYGLFDLASSLPPNSLVALFRNSHLSVLYKSPDADGALYTLVTDQIFLHEPSVVWERLEDVDGQWSTFVDSRFIKSSPAGGDYAGHTAESALAALEQQVGGLTLADRADEALALQLQQAEEQRMQDYYARQELLRADGEHDERARGHASRSRAVENATRPRKKDCIIM</sequence>
<proteinExistence type="predicted"/>
<feature type="region of interest" description="Disordered" evidence="1">
    <location>
        <begin position="1"/>
        <end position="43"/>
    </location>
</feature>
<feature type="compositionally biased region" description="Polar residues" evidence="1">
    <location>
        <begin position="1"/>
        <end position="13"/>
    </location>
</feature>
<dbReference type="GO" id="GO:0016807">
    <property type="term" value="F:cysteine-type carboxypeptidase activity"/>
    <property type="evidence" value="ECO:0007669"/>
    <property type="project" value="TreeGrafter"/>
</dbReference>
<dbReference type="EMBL" id="ML143428">
    <property type="protein sequence ID" value="TBU27778.1"/>
    <property type="molecule type" value="Genomic_DNA"/>
</dbReference>
<feature type="compositionally biased region" description="Basic and acidic residues" evidence="1">
    <location>
        <begin position="29"/>
        <end position="43"/>
    </location>
</feature>
<dbReference type="InterPro" id="IPR033979">
    <property type="entry name" value="MINDY_domain"/>
</dbReference>
<dbReference type="GO" id="GO:0005829">
    <property type="term" value="C:cytosol"/>
    <property type="evidence" value="ECO:0007669"/>
    <property type="project" value="TreeGrafter"/>
</dbReference>
<gene>
    <name evidence="3" type="ORF">BD311DRAFT_723542</name>
</gene>
<dbReference type="GO" id="GO:0071944">
    <property type="term" value="C:cell periphery"/>
    <property type="evidence" value="ECO:0007669"/>
    <property type="project" value="TreeGrafter"/>
</dbReference>
<evidence type="ECO:0000259" key="2">
    <source>
        <dbReference type="Pfam" id="PF04424"/>
    </source>
</evidence>
<dbReference type="Proteomes" id="UP000292957">
    <property type="component" value="Unassembled WGS sequence"/>
</dbReference>
<dbReference type="AlphaFoldDB" id="A0A4Q9MLS4"/>
<feature type="domain" description="MINDY deubiquitinase" evidence="2">
    <location>
        <begin position="54"/>
        <end position="340"/>
    </location>
</feature>
<dbReference type="GO" id="GO:0071108">
    <property type="term" value="P:protein K48-linked deubiquitination"/>
    <property type="evidence" value="ECO:0007669"/>
    <property type="project" value="TreeGrafter"/>
</dbReference>
<accession>A0A4Q9MLS4</accession>
<dbReference type="PANTHER" id="PTHR18063">
    <property type="entry name" value="NF-E2 INDUCIBLE PROTEIN"/>
    <property type="match status" value="1"/>
</dbReference>
<dbReference type="InterPro" id="IPR007518">
    <property type="entry name" value="MINDY"/>
</dbReference>
<reference evidence="3" key="1">
    <citation type="submission" date="2019-01" db="EMBL/GenBank/DDBJ databases">
        <title>Draft genome sequences of three monokaryotic isolates of the white-rot basidiomycete fungus Dichomitus squalens.</title>
        <authorList>
            <consortium name="DOE Joint Genome Institute"/>
            <person name="Lopez S.C."/>
            <person name="Andreopoulos B."/>
            <person name="Pangilinan J."/>
            <person name="Lipzen A."/>
            <person name="Riley R."/>
            <person name="Ahrendt S."/>
            <person name="Ng V."/>
            <person name="Barry K."/>
            <person name="Daum C."/>
            <person name="Grigoriev I.V."/>
            <person name="Hilden K.S."/>
            <person name="Makela M.R."/>
            <person name="de Vries R.P."/>
        </authorList>
    </citation>
    <scope>NUCLEOTIDE SEQUENCE [LARGE SCALE GENOMIC DNA]</scope>
    <source>
        <strain evidence="3">OM18370.1</strain>
    </source>
</reference>
<protein>
    <recommendedName>
        <fullName evidence="2">MINDY deubiquitinase domain-containing protein</fullName>
    </recommendedName>
</protein>
<evidence type="ECO:0000256" key="1">
    <source>
        <dbReference type="SAM" id="MobiDB-lite"/>
    </source>
</evidence>
<feature type="region of interest" description="Disordered" evidence="1">
    <location>
        <begin position="405"/>
        <end position="435"/>
    </location>
</feature>
<dbReference type="Pfam" id="PF04424">
    <property type="entry name" value="MINDY_DUB"/>
    <property type="match status" value="1"/>
</dbReference>
<dbReference type="GO" id="GO:1990380">
    <property type="term" value="F:K48-linked deubiquitinase activity"/>
    <property type="evidence" value="ECO:0007669"/>
    <property type="project" value="InterPro"/>
</dbReference>
<dbReference type="OrthoDB" id="10261212at2759"/>
<name>A0A4Q9MLS4_9APHY</name>
<evidence type="ECO:0000313" key="3">
    <source>
        <dbReference type="EMBL" id="TBU27778.1"/>
    </source>
</evidence>
<dbReference type="PANTHER" id="PTHR18063:SF6">
    <property type="entry name" value="UBIQUITIN CARBOXYL-TERMINAL HYDROLASE"/>
    <property type="match status" value="1"/>
</dbReference>